<dbReference type="AlphaFoldDB" id="A0A0C2FZ92"/>
<dbReference type="InterPro" id="IPR001283">
    <property type="entry name" value="CRISP-related"/>
</dbReference>
<name>A0A0C2FZ92_9BILA</name>
<evidence type="ECO:0000259" key="1">
    <source>
        <dbReference type="SMART" id="SM00198"/>
    </source>
</evidence>
<dbReference type="OrthoDB" id="5796895at2759"/>
<feature type="non-terminal residue" evidence="2">
    <location>
        <position position="1"/>
    </location>
</feature>
<proteinExistence type="predicted"/>
<protein>
    <submittedName>
        <fullName evidence="2">SCP-like protein</fullName>
    </submittedName>
</protein>
<keyword evidence="3" id="KW-1185">Reference proteome</keyword>
<dbReference type="EMBL" id="KN740095">
    <property type="protein sequence ID" value="KIH53915.1"/>
    <property type="molecule type" value="Genomic_DNA"/>
</dbReference>
<dbReference type="InterPro" id="IPR035940">
    <property type="entry name" value="CAP_sf"/>
</dbReference>
<dbReference type="CDD" id="cd05380">
    <property type="entry name" value="CAP_euk"/>
    <property type="match status" value="1"/>
</dbReference>
<dbReference type="Pfam" id="PF00188">
    <property type="entry name" value="CAP"/>
    <property type="match status" value="1"/>
</dbReference>
<dbReference type="Gene3D" id="3.40.33.10">
    <property type="entry name" value="CAP"/>
    <property type="match status" value="1"/>
</dbReference>
<accession>A0A0C2FZ92</accession>
<dbReference type="Proteomes" id="UP000054047">
    <property type="component" value="Unassembled WGS sequence"/>
</dbReference>
<feature type="domain" description="SCP" evidence="1">
    <location>
        <begin position="58"/>
        <end position="213"/>
    </location>
</feature>
<evidence type="ECO:0000313" key="2">
    <source>
        <dbReference type="EMBL" id="KIH53915.1"/>
    </source>
</evidence>
<dbReference type="SUPFAM" id="SSF55797">
    <property type="entry name" value="PR-1-like"/>
    <property type="match status" value="1"/>
</dbReference>
<dbReference type="InterPro" id="IPR014044">
    <property type="entry name" value="CAP_dom"/>
</dbReference>
<dbReference type="PANTHER" id="PTHR10334">
    <property type="entry name" value="CYSTEINE-RICH SECRETORY PROTEIN-RELATED"/>
    <property type="match status" value="1"/>
</dbReference>
<gene>
    <name evidence="2" type="ORF">ANCDUO_15942</name>
</gene>
<reference evidence="2 3" key="1">
    <citation type="submission" date="2013-12" db="EMBL/GenBank/DDBJ databases">
        <title>Draft genome of the parsitic nematode Ancylostoma duodenale.</title>
        <authorList>
            <person name="Mitreva M."/>
        </authorList>
    </citation>
    <scope>NUCLEOTIDE SEQUENCE [LARGE SCALE GENOMIC DNA]</scope>
    <source>
        <strain evidence="2 3">Zhejiang</strain>
    </source>
</reference>
<evidence type="ECO:0000313" key="3">
    <source>
        <dbReference type="Proteomes" id="UP000054047"/>
    </source>
</evidence>
<organism evidence="2 3">
    <name type="scientific">Ancylostoma duodenale</name>
    <dbReference type="NCBI Taxonomy" id="51022"/>
    <lineage>
        <taxon>Eukaryota</taxon>
        <taxon>Metazoa</taxon>
        <taxon>Ecdysozoa</taxon>
        <taxon>Nematoda</taxon>
        <taxon>Chromadorea</taxon>
        <taxon>Rhabditida</taxon>
        <taxon>Rhabditina</taxon>
        <taxon>Rhabditomorpha</taxon>
        <taxon>Strongyloidea</taxon>
        <taxon>Ancylostomatidae</taxon>
        <taxon>Ancylostomatinae</taxon>
        <taxon>Ancylostoma</taxon>
    </lineage>
</organism>
<sequence>PVDKECNAIADSLPHALLLVLAKSLLMKFRTLHVVHSNASPNPSPTELECYNDHLYSSDRHLFLDYHNDARLRVASGLETNENDELLPPASNMYKLRWSCVLENEMHERLSKCPTEFPPLKGFGQNVMPIFEHKGTSIAPLKEIRETLRDWWSEVEIYGISGPTISYTSEDLHNFANMVFADNTEIGCSYASCDDGEFILIGCLYRKDGAVMDQVLYTNGSRCSTDFDCTTYKNSKCSRDGLCIKGRFTI</sequence>
<dbReference type="SMART" id="SM00198">
    <property type="entry name" value="SCP"/>
    <property type="match status" value="1"/>
</dbReference>